<feature type="transmembrane region" description="Helical" evidence="1">
    <location>
        <begin position="115"/>
        <end position="135"/>
    </location>
</feature>
<feature type="transmembrane region" description="Helical" evidence="1">
    <location>
        <begin position="141"/>
        <end position="161"/>
    </location>
</feature>
<evidence type="ECO:0000256" key="1">
    <source>
        <dbReference type="SAM" id="Phobius"/>
    </source>
</evidence>
<dbReference type="OrthoDB" id="5673at2759"/>
<keyword evidence="1" id="KW-0472">Membrane</keyword>
<dbReference type="PANTHER" id="PTHR31303:SF1">
    <property type="entry name" value="CTP-DEPENDENT DIACYLGLYCEROL KINASE 1"/>
    <property type="match status" value="1"/>
</dbReference>
<dbReference type="EMBL" id="QKWP01001455">
    <property type="protein sequence ID" value="RIB08832.1"/>
    <property type="molecule type" value="Genomic_DNA"/>
</dbReference>
<dbReference type="STRING" id="44941.A0A397UEW1"/>
<dbReference type="PANTHER" id="PTHR31303">
    <property type="entry name" value="CTP-DEPENDENT DIACYLGLYCEROL KINASE 1"/>
    <property type="match status" value="1"/>
</dbReference>
<feature type="transmembrane region" description="Helical" evidence="1">
    <location>
        <begin position="241"/>
        <end position="260"/>
    </location>
</feature>
<comment type="caution">
    <text evidence="2">The sequence shown here is derived from an EMBL/GenBank/DDBJ whole genome shotgun (WGS) entry which is preliminary data.</text>
</comment>
<feature type="transmembrane region" description="Helical" evidence="1">
    <location>
        <begin position="52"/>
        <end position="68"/>
    </location>
</feature>
<feature type="transmembrane region" description="Helical" evidence="1">
    <location>
        <begin position="173"/>
        <end position="192"/>
    </location>
</feature>
<dbReference type="Proteomes" id="UP000266673">
    <property type="component" value="Unassembled WGS sequence"/>
</dbReference>
<reference evidence="2 3" key="1">
    <citation type="submission" date="2018-06" db="EMBL/GenBank/DDBJ databases">
        <title>Comparative genomics reveals the genomic features of Rhizophagus irregularis, R. cerebriforme, R. diaphanum and Gigaspora rosea, and their symbiotic lifestyle signature.</title>
        <authorList>
            <person name="Morin E."/>
            <person name="San Clemente H."/>
            <person name="Chen E.C.H."/>
            <person name="De La Providencia I."/>
            <person name="Hainaut M."/>
            <person name="Kuo A."/>
            <person name="Kohler A."/>
            <person name="Murat C."/>
            <person name="Tang N."/>
            <person name="Roy S."/>
            <person name="Loubradou J."/>
            <person name="Henrissat B."/>
            <person name="Grigoriev I.V."/>
            <person name="Corradi N."/>
            <person name="Roux C."/>
            <person name="Martin F.M."/>
        </authorList>
    </citation>
    <scope>NUCLEOTIDE SEQUENCE [LARGE SCALE GENOMIC DNA]</scope>
    <source>
        <strain evidence="2 3">DAOM 194757</strain>
    </source>
</reference>
<keyword evidence="3" id="KW-1185">Reference proteome</keyword>
<name>A0A397UEW1_9GLOM</name>
<dbReference type="InterPro" id="IPR037997">
    <property type="entry name" value="Dgk1-like"/>
</dbReference>
<gene>
    <name evidence="2" type="ORF">C2G38_1982282</name>
</gene>
<evidence type="ECO:0000313" key="2">
    <source>
        <dbReference type="EMBL" id="RIB08832.1"/>
    </source>
</evidence>
<dbReference type="GO" id="GO:0006654">
    <property type="term" value="P:phosphatidic acid biosynthetic process"/>
    <property type="evidence" value="ECO:0007669"/>
    <property type="project" value="TreeGrafter"/>
</dbReference>
<keyword evidence="2" id="KW-0548">Nucleotidyltransferase</keyword>
<evidence type="ECO:0000313" key="3">
    <source>
        <dbReference type="Proteomes" id="UP000266673"/>
    </source>
</evidence>
<sequence length="265" mass="29230">MAIHRNITSKGGYHLKHKLKGLKKRKKQGLTRNDEDNNIQQTKKNWEIPRKLLHASIGFLVLYIYPSAEPIQTRNILLIVFVIVSIADLLRFNSVSFNNCYIKALGFLMRESEKYGKINGVVFYLAGCIGVLSIFPKDIAAISILILSWCDTAASIFGRKYGHYTYRYSNGKTLAGTLGAITVGSIAALVFWGGRLRYHKIDVENWIPDKSVLSFPTLCLITGIIGGVSELIDLGGLDDNLVMPLASGSLLWIILVGLGLGGSTK</sequence>
<dbReference type="GO" id="GO:0005789">
    <property type="term" value="C:endoplasmic reticulum membrane"/>
    <property type="evidence" value="ECO:0007669"/>
    <property type="project" value="TreeGrafter"/>
</dbReference>
<accession>A0A397UEW1</accession>
<keyword evidence="2" id="KW-0808">Transferase</keyword>
<protein>
    <submittedName>
        <fullName evidence="2">Cytidylyltransferase family-domain-containing protein</fullName>
    </submittedName>
</protein>
<organism evidence="2 3">
    <name type="scientific">Gigaspora rosea</name>
    <dbReference type="NCBI Taxonomy" id="44941"/>
    <lineage>
        <taxon>Eukaryota</taxon>
        <taxon>Fungi</taxon>
        <taxon>Fungi incertae sedis</taxon>
        <taxon>Mucoromycota</taxon>
        <taxon>Glomeromycotina</taxon>
        <taxon>Glomeromycetes</taxon>
        <taxon>Diversisporales</taxon>
        <taxon>Gigasporaceae</taxon>
        <taxon>Gigaspora</taxon>
    </lineage>
</organism>
<keyword evidence="1" id="KW-1133">Transmembrane helix</keyword>
<keyword evidence="1" id="KW-0812">Transmembrane</keyword>
<dbReference type="AlphaFoldDB" id="A0A397UEW1"/>
<dbReference type="GO" id="GO:0004143">
    <property type="term" value="F:ATP-dependent diacylglycerol kinase activity"/>
    <property type="evidence" value="ECO:0007669"/>
    <property type="project" value="InterPro"/>
</dbReference>
<dbReference type="GO" id="GO:0016779">
    <property type="term" value="F:nucleotidyltransferase activity"/>
    <property type="evidence" value="ECO:0007669"/>
    <property type="project" value="UniProtKB-KW"/>
</dbReference>
<proteinExistence type="predicted"/>
<feature type="transmembrane region" description="Helical" evidence="1">
    <location>
        <begin position="74"/>
        <end position="94"/>
    </location>
</feature>